<dbReference type="CDD" id="cd16917">
    <property type="entry name" value="HATPase_UhpB-NarQ-NarX-like"/>
    <property type="match status" value="1"/>
</dbReference>
<sequence length="395" mass="44282">MPWPNFNHIQLLRYAGLFQYASVGTPFLRYQTLVEDLAQKQLPTSYVHLWLGCYVVFGIVYWYLTSDLGDQRRTPLRRAMQIVLLLVLNATVVAIGWFSQGGIGALLLGVIAVALPWLLPLRVAVAWMVLQNFSLVPVFASIREPVFSLSDAFLQSSLYLGFIVLAFVTSFVTKRQVEAREEQRRLNSELRATRTLLAESSRLAERMRISRELHDLVGHHLTALSLNLEVATHLVQGQAQEHVRQAQSVAKLLLGDVREVVSQLREDDNIDLTQALKNLTEGVPGLDIHLELPPRFGVDDPKRAQVLLRCAQEIITNTVRHAGARNLWLRFERSAGREMMIHARDDGHGAIQFKQGNGLTGMRERLAQFGGRLDIATGKGQGFALDASLPLERAV</sequence>
<evidence type="ECO:0000256" key="3">
    <source>
        <dbReference type="ARBA" id="ARBA00023012"/>
    </source>
</evidence>
<dbReference type="InterPro" id="IPR050482">
    <property type="entry name" value="Sensor_HK_TwoCompSys"/>
</dbReference>
<evidence type="ECO:0000256" key="2">
    <source>
        <dbReference type="ARBA" id="ARBA00022777"/>
    </source>
</evidence>
<keyword evidence="4" id="KW-1133">Transmembrane helix</keyword>
<feature type="transmembrane region" description="Helical" evidence="4">
    <location>
        <begin position="79"/>
        <end position="98"/>
    </location>
</feature>
<feature type="domain" description="Signal transduction histidine kinase subgroup 3 dimerisation and phosphoacceptor" evidence="5">
    <location>
        <begin position="205"/>
        <end position="268"/>
    </location>
</feature>
<dbReference type="InterPro" id="IPR011712">
    <property type="entry name" value="Sig_transdc_His_kin_sub3_dim/P"/>
</dbReference>
<dbReference type="GO" id="GO:0016301">
    <property type="term" value="F:kinase activity"/>
    <property type="evidence" value="ECO:0007669"/>
    <property type="project" value="UniProtKB-KW"/>
</dbReference>
<dbReference type="PANTHER" id="PTHR24421">
    <property type="entry name" value="NITRATE/NITRITE SENSOR PROTEIN NARX-RELATED"/>
    <property type="match status" value="1"/>
</dbReference>
<accession>A0ABV9QV67</accession>
<dbReference type="SUPFAM" id="SSF55874">
    <property type="entry name" value="ATPase domain of HSP90 chaperone/DNA topoisomerase II/histidine kinase"/>
    <property type="match status" value="1"/>
</dbReference>
<dbReference type="RefSeq" id="WP_380020680.1">
    <property type="nucleotide sequence ID" value="NZ_JBHSHD010000007.1"/>
</dbReference>
<keyword evidence="2 6" id="KW-0418">Kinase</keyword>
<keyword evidence="4" id="KW-0812">Transmembrane</keyword>
<reference evidence="7" key="1">
    <citation type="journal article" date="2019" name="Int. J. Syst. Evol. Microbiol.">
        <title>The Global Catalogue of Microorganisms (GCM) 10K type strain sequencing project: providing services to taxonomists for standard genome sequencing and annotation.</title>
        <authorList>
            <consortium name="The Broad Institute Genomics Platform"/>
            <consortium name="The Broad Institute Genome Sequencing Center for Infectious Disease"/>
            <person name="Wu L."/>
            <person name="Ma J."/>
        </authorList>
    </citation>
    <scope>NUCLEOTIDE SEQUENCE [LARGE SCALE GENOMIC DNA]</scope>
    <source>
        <strain evidence="7">CCUG 30340</strain>
    </source>
</reference>
<feature type="transmembrane region" description="Helical" evidence="4">
    <location>
        <begin position="105"/>
        <end position="130"/>
    </location>
</feature>
<dbReference type="Pfam" id="PF07730">
    <property type="entry name" value="HisKA_3"/>
    <property type="match status" value="1"/>
</dbReference>
<evidence type="ECO:0000259" key="5">
    <source>
        <dbReference type="Pfam" id="PF07730"/>
    </source>
</evidence>
<feature type="transmembrane region" description="Helical" evidence="4">
    <location>
        <begin position="46"/>
        <end position="64"/>
    </location>
</feature>
<dbReference type="Proteomes" id="UP001595886">
    <property type="component" value="Unassembled WGS sequence"/>
</dbReference>
<keyword evidence="4" id="KW-0472">Membrane</keyword>
<evidence type="ECO:0000313" key="7">
    <source>
        <dbReference type="Proteomes" id="UP001595886"/>
    </source>
</evidence>
<dbReference type="Gene3D" id="3.30.565.10">
    <property type="entry name" value="Histidine kinase-like ATPase, C-terminal domain"/>
    <property type="match status" value="1"/>
</dbReference>
<gene>
    <name evidence="6" type="ORF">ACFO6Q_10380</name>
</gene>
<dbReference type="InterPro" id="IPR036890">
    <property type="entry name" value="HATPase_C_sf"/>
</dbReference>
<keyword evidence="7" id="KW-1185">Reference proteome</keyword>
<dbReference type="EMBL" id="JBHSHD010000007">
    <property type="protein sequence ID" value="MFC4820732.1"/>
    <property type="molecule type" value="Genomic_DNA"/>
</dbReference>
<organism evidence="6 7">
    <name type="scientific">Dokdonella ginsengisoli</name>
    <dbReference type="NCBI Taxonomy" id="363846"/>
    <lineage>
        <taxon>Bacteria</taxon>
        <taxon>Pseudomonadati</taxon>
        <taxon>Pseudomonadota</taxon>
        <taxon>Gammaproteobacteria</taxon>
        <taxon>Lysobacterales</taxon>
        <taxon>Rhodanobacteraceae</taxon>
        <taxon>Dokdonella</taxon>
    </lineage>
</organism>
<proteinExistence type="predicted"/>
<keyword evidence="3" id="KW-0902">Two-component regulatory system</keyword>
<dbReference type="Gene3D" id="1.20.5.1930">
    <property type="match status" value="1"/>
</dbReference>
<protein>
    <submittedName>
        <fullName evidence="6">Sensor histidine kinase</fullName>
    </submittedName>
</protein>
<comment type="caution">
    <text evidence="6">The sequence shown here is derived from an EMBL/GenBank/DDBJ whole genome shotgun (WGS) entry which is preliminary data.</text>
</comment>
<evidence type="ECO:0000256" key="1">
    <source>
        <dbReference type="ARBA" id="ARBA00022679"/>
    </source>
</evidence>
<dbReference type="PANTHER" id="PTHR24421:SF59">
    <property type="entry name" value="OXYGEN SENSOR HISTIDINE KINASE NREB"/>
    <property type="match status" value="1"/>
</dbReference>
<keyword evidence="1" id="KW-0808">Transferase</keyword>
<name>A0ABV9QV67_9GAMM</name>
<feature type="transmembrane region" description="Helical" evidence="4">
    <location>
        <begin position="152"/>
        <end position="172"/>
    </location>
</feature>
<evidence type="ECO:0000256" key="4">
    <source>
        <dbReference type="SAM" id="Phobius"/>
    </source>
</evidence>
<evidence type="ECO:0000313" key="6">
    <source>
        <dbReference type="EMBL" id="MFC4820732.1"/>
    </source>
</evidence>